<evidence type="ECO:0000313" key="1">
    <source>
        <dbReference type="EMBL" id="CAF1624511.1"/>
    </source>
</evidence>
<comment type="caution">
    <text evidence="1">The sequence shown here is derived from an EMBL/GenBank/DDBJ whole genome shotgun (WGS) entry which is preliminary data.</text>
</comment>
<dbReference type="AlphaFoldDB" id="A0A816CNZ4"/>
<feature type="non-terminal residue" evidence="1">
    <location>
        <position position="1"/>
    </location>
</feature>
<sequence length="182" mass="21510">TQTYPLHHENLLRRYMAAVNTNVLVLLDPTDQHKRFEQIYDRQLFSRFTDKHRCVLHVMSSLQHVRFIDFFIPHTEHSIVSARITLFKKTIFYIYCTNAENIEEMRRRYNYPMFVKIFDVQWLATYLQHAALGYLIEHAQRAQYDLDECDLALQQAAEMANGLADELTAHMIVQTGTQPNDS</sequence>
<proteinExistence type="predicted"/>
<reference evidence="1" key="1">
    <citation type="submission" date="2021-02" db="EMBL/GenBank/DDBJ databases">
        <authorList>
            <person name="Nowell W R."/>
        </authorList>
    </citation>
    <scope>NUCLEOTIDE SEQUENCE</scope>
</reference>
<dbReference type="Proteomes" id="UP000663855">
    <property type="component" value="Unassembled WGS sequence"/>
</dbReference>
<name>A0A816CNZ4_9BILA</name>
<organism evidence="1 2">
    <name type="scientific">Rotaria magnacalcarata</name>
    <dbReference type="NCBI Taxonomy" id="392030"/>
    <lineage>
        <taxon>Eukaryota</taxon>
        <taxon>Metazoa</taxon>
        <taxon>Spiralia</taxon>
        <taxon>Gnathifera</taxon>
        <taxon>Rotifera</taxon>
        <taxon>Eurotatoria</taxon>
        <taxon>Bdelloidea</taxon>
        <taxon>Philodinida</taxon>
        <taxon>Philodinidae</taxon>
        <taxon>Rotaria</taxon>
    </lineage>
</organism>
<dbReference type="EMBL" id="CAJNOV010018822">
    <property type="protein sequence ID" value="CAF1624511.1"/>
    <property type="molecule type" value="Genomic_DNA"/>
</dbReference>
<evidence type="ECO:0000313" key="2">
    <source>
        <dbReference type="Proteomes" id="UP000663855"/>
    </source>
</evidence>
<protein>
    <submittedName>
        <fullName evidence="1">Uncharacterized protein</fullName>
    </submittedName>
</protein>
<gene>
    <name evidence="1" type="ORF">CJN711_LOCUS38465</name>
</gene>
<accession>A0A816CNZ4</accession>